<name>A0A2H1VH77_SPOFR</name>
<sequence>MFHTRIFSVSVIVMIKLKSSVDTLFVNRDTRPSCVVSRYASMHSFRQYLEKLHVLCESKVPRCHDHVASAGNTTKLAEASIMGLQTSSKGSSPPDQNQTRCGALGSARASKSRQSTTDGVHEPITQDDIEEQPAIGLEN</sequence>
<gene>
    <name evidence="2" type="ORF">SFRICE_020200</name>
</gene>
<accession>A0A2H1VH77</accession>
<dbReference type="AlphaFoldDB" id="A0A2H1VH77"/>
<feature type="region of interest" description="Disordered" evidence="1">
    <location>
        <begin position="81"/>
        <end position="139"/>
    </location>
</feature>
<dbReference type="EMBL" id="ODYU01002300">
    <property type="protein sequence ID" value="SOQ39614.1"/>
    <property type="molecule type" value="Genomic_DNA"/>
</dbReference>
<evidence type="ECO:0000256" key="1">
    <source>
        <dbReference type="SAM" id="MobiDB-lite"/>
    </source>
</evidence>
<protein>
    <submittedName>
        <fullName evidence="2">SFRICE_020200</fullName>
    </submittedName>
</protein>
<organism evidence="2">
    <name type="scientific">Spodoptera frugiperda</name>
    <name type="common">Fall armyworm</name>
    <dbReference type="NCBI Taxonomy" id="7108"/>
    <lineage>
        <taxon>Eukaryota</taxon>
        <taxon>Metazoa</taxon>
        <taxon>Ecdysozoa</taxon>
        <taxon>Arthropoda</taxon>
        <taxon>Hexapoda</taxon>
        <taxon>Insecta</taxon>
        <taxon>Pterygota</taxon>
        <taxon>Neoptera</taxon>
        <taxon>Endopterygota</taxon>
        <taxon>Lepidoptera</taxon>
        <taxon>Glossata</taxon>
        <taxon>Ditrysia</taxon>
        <taxon>Noctuoidea</taxon>
        <taxon>Noctuidae</taxon>
        <taxon>Amphipyrinae</taxon>
        <taxon>Spodoptera</taxon>
    </lineage>
</organism>
<proteinExistence type="predicted"/>
<reference evidence="2" key="1">
    <citation type="submission" date="2016-07" db="EMBL/GenBank/DDBJ databases">
        <authorList>
            <person name="Bretaudeau A."/>
        </authorList>
    </citation>
    <scope>NUCLEOTIDE SEQUENCE</scope>
    <source>
        <strain evidence="2">Rice</strain>
        <tissue evidence="2">Whole body</tissue>
    </source>
</reference>
<evidence type="ECO:0000313" key="2">
    <source>
        <dbReference type="EMBL" id="SOQ39614.1"/>
    </source>
</evidence>
<feature type="compositionally biased region" description="Polar residues" evidence="1">
    <location>
        <begin position="83"/>
        <end position="100"/>
    </location>
</feature>